<keyword evidence="3" id="KW-1185">Reference proteome</keyword>
<proteinExistence type="predicted"/>
<evidence type="ECO:0000313" key="2">
    <source>
        <dbReference type="EMBL" id="GAA4733998.1"/>
    </source>
</evidence>
<dbReference type="PANTHER" id="PTHR43319">
    <property type="entry name" value="BETA-LACTAMASE-RELATED"/>
    <property type="match status" value="1"/>
</dbReference>
<keyword evidence="2" id="KW-0378">Hydrolase</keyword>
<reference evidence="3" key="1">
    <citation type="journal article" date="2019" name="Int. J. Syst. Evol. Microbiol.">
        <title>The Global Catalogue of Microorganisms (GCM) 10K type strain sequencing project: providing services to taxonomists for standard genome sequencing and annotation.</title>
        <authorList>
            <consortium name="The Broad Institute Genomics Platform"/>
            <consortium name="The Broad Institute Genome Sequencing Center for Infectious Disease"/>
            <person name="Wu L."/>
            <person name="Ma J."/>
        </authorList>
    </citation>
    <scope>NUCLEOTIDE SEQUENCE [LARGE SCALE GENOMIC DNA]</scope>
    <source>
        <strain evidence="3">JCM 18961</strain>
    </source>
</reference>
<protein>
    <submittedName>
        <fullName evidence="2">Serine hydrolase domain-containing protein</fullName>
    </submittedName>
</protein>
<dbReference type="InterPro" id="IPR052907">
    <property type="entry name" value="Beta-lactamase/esterase"/>
</dbReference>
<sequence>MVRAGRGYCRSMESVADGFVEQGYGAVGDAFRRNFQDPGEDAAAVAVFHRGRLVADLWGGRDVVNDRVMPRDGLMMVASCSKGITATVLAMLVQQGLVDPEERVGTYWPEFATNGKERATVAMVASHTVGLPYPPLGTGLEGLDLHRGEAVTRALAAAAPLWEPGTAMAYHPVTYGTMLDEIVRRATGSTIAAHVRRLVAEPLGVDMWMGLPAGLDDRVVPGKWEQASPMEPGEEGAFEPGSYAALRQQFLRENPPMDPDFADPQEVRAHYGAERPAIGAITDARALATMYAAVIGPVGGTRLVDDSTLQLAVRPRTDDVETLIESGTAGPDIRFGLGYQLASPSMPGFGPSSFGHTGAGGRLGIADSEHEVALGYVCSRMRDIGPHGDPRWASLVDAVRRCL</sequence>
<dbReference type="InterPro" id="IPR012338">
    <property type="entry name" value="Beta-lactam/transpept-like"/>
</dbReference>
<accession>A0ABP8YR16</accession>
<dbReference type="GO" id="GO:0016787">
    <property type="term" value="F:hydrolase activity"/>
    <property type="evidence" value="ECO:0007669"/>
    <property type="project" value="UniProtKB-KW"/>
</dbReference>
<dbReference type="Pfam" id="PF00144">
    <property type="entry name" value="Beta-lactamase"/>
    <property type="match status" value="1"/>
</dbReference>
<comment type="caution">
    <text evidence="2">The sequence shown here is derived from an EMBL/GenBank/DDBJ whole genome shotgun (WGS) entry which is preliminary data.</text>
</comment>
<dbReference type="Proteomes" id="UP001500556">
    <property type="component" value="Unassembled WGS sequence"/>
</dbReference>
<organism evidence="2 3">
    <name type="scientific">Pedococcus ginsenosidimutans</name>
    <dbReference type="NCBI Taxonomy" id="490570"/>
    <lineage>
        <taxon>Bacteria</taxon>
        <taxon>Bacillati</taxon>
        <taxon>Actinomycetota</taxon>
        <taxon>Actinomycetes</taxon>
        <taxon>Micrococcales</taxon>
        <taxon>Intrasporangiaceae</taxon>
        <taxon>Pedococcus</taxon>
    </lineage>
</organism>
<dbReference type="Gene3D" id="3.40.710.10">
    <property type="entry name" value="DD-peptidase/beta-lactamase superfamily"/>
    <property type="match status" value="1"/>
</dbReference>
<dbReference type="InterPro" id="IPR001466">
    <property type="entry name" value="Beta-lactam-related"/>
</dbReference>
<evidence type="ECO:0000259" key="1">
    <source>
        <dbReference type="Pfam" id="PF00144"/>
    </source>
</evidence>
<dbReference type="PANTHER" id="PTHR43319:SF3">
    <property type="entry name" value="BETA-LACTAMASE-RELATED DOMAIN-CONTAINING PROTEIN"/>
    <property type="match status" value="1"/>
</dbReference>
<dbReference type="EMBL" id="BAABLO010000013">
    <property type="protein sequence ID" value="GAA4733998.1"/>
    <property type="molecule type" value="Genomic_DNA"/>
</dbReference>
<evidence type="ECO:0000313" key="3">
    <source>
        <dbReference type="Proteomes" id="UP001500556"/>
    </source>
</evidence>
<name>A0ABP8YR16_9MICO</name>
<dbReference type="SUPFAM" id="SSF56601">
    <property type="entry name" value="beta-lactamase/transpeptidase-like"/>
    <property type="match status" value="1"/>
</dbReference>
<feature type="domain" description="Beta-lactamase-related" evidence="1">
    <location>
        <begin position="32"/>
        <end position="387"/>
    </location>
</feature>
<gene>
    <name evidence="2" type="ORF">GCM10025782_36960</name>
</gene>